<evidence type="ECO:0000256" key="5">
    <source>
        <dbReference type="ARBA" id="ARBA00022989"/>
    </source>
</evidence>
<keyword evidence="5 8" id="KW-1133">Transmembrane helix</keyword>
<comment type="caution">
    <text evidence="10">The sequence shown here is derived from an EMBL/GenBank/DDBJ whole genome shotgun (WGS) entry which is preliminary data.</text>
</comment>
<keyword evidence="6" id="KW-0406">Ion transport</keyword>
<keyword evidence="4 8" id="KW-0812">Transmembrane</keyword>
<keyword evidence="7 8" id="KW-0472">Membrane</keyword>
<evidence type="ECO:0000313" key="11">
    <source>
        <dbReference type="Proteomes" id="UP001500383"/>
    </source>
</evidence>
<evidence type="ECO:0000256" key="1">
    <source>
        <dbReference type="ARBA" id="ARBA00004651"/>
    </source>
</evidence>
<dbReference type="EMBL" id="BAAAQG010000003">
    <property type="protein sequence ID" value="GAA1699265.1"/>
    <property type="molecule type" value="Genomic_DNA"/>
</dbReference>
<feature type="transmembrane region" description="Helical" evidence="8">
    <location>
        <begin position="69"/>
        <end position="87"/>
    </location>
</feature>
<dbReference type="InterPro" id="IPR006153">
    <property type="entry name" value="Cation/H_exchanger_TM"/>
</dbReference>
<evidence type="ECO:0000256" key="4">
    <source>
        <dbReference type="ARBA" id="ARBA00022692"/>
    </source>
</evidence>
<accession>A0ABN2I618</accession>
<dbReference type="PANTHER" id="PTHR32507:SF8">
    <property type="entry name" value="CNH1P"/>
    <property type="match status" value="1"/>
</dbReference>
<evidence type="ECO:0000256" key="6">
    <source>
        <dbReference type="ARBA" id="ARBA00023065"/>
    </source>
</evidence>
<keyword evidence="2" id="KW-0813">Transport</keyword>
<reference evidence="10 11" key="1">
    <citation type="journal article" date="2019" name="Int. J. Syst. Evol. Microbiol.">
        <title>The Global Catalogue of Microorganisms (GCM) 10K type strain sequencing project: providing services to taxonomists for standard genome sequencing and annotation.</title>
        <authorList>
            <consortium name="The Broad Institute Genomics Platform"/>
            <consortium name="The Broad Institute Genome Sequencing Center for Infectious Disease"/>
            <person name="Wu L."/>
            <person name="Ma J."/>
        </authorList>
    </citation>
    <scope>NUCLEOTIDE SEQUENCE [LARGE SCALE GENOMIC DNA]</scope>
    <source>
        <strain evidence="10 11">JCM 16002</strain>
    </source>
</reference>
<feature type="transmembrane region" description="Helical" evidence="8">
    <location>
        <begin position="31"/>
        <end position="48"/>
    </location>
</feature>
<evidence type="ECO:0000256" key="3">
    <source>
        <dbReference type="ARBA" id="ARBA00022449"/>
    </source>
</evidence>
<gene>
    <name evidence="10" type="ORF">GCM10009831_04420</name>
</gene>
<feature type="transmembrane region" description="Helical" evidence="8">
    <location>
        <begin position="155"/>
        <end position="177"/>
    </location>
</feature>
<feature type="domain" description="Cation/H+ exchanger transmembrane" evidence="9">
    <location>
        <begin position="13"/>
        <end position="181"/>
    </location>
</feature>
<dbReference type="Pfam" id="PF00999">
    <property type="entry name" value="Na_H_Exchanger"/>
    <property type="match status" value="1"/>
</dbReference>
<name>A0ABN2I618_9ACTN</name>
<feature type="transmembrane region" description="Helical" evidence="8">
    <location>
        <begin position="93"/>
        <end position="115"/>
    </location>
</feature>
<evidence type="ECO:0000313" key="10">
    <source>
        <dbReference type="EMBL" id="GAA1699265.1"/>
    </source>
</evidence>
<keyword evidence="11" id="KW-1185">Reference proteome</keyword>
<proteinExistence type="predicted"/>
<dbReference type="PANTHER" id="PTHR32507">
    <property type="entry name" value="NA(+)/H(+) ANTIPORTER 1"/>
    <property type="match status" value="1"/>
</dbReference>
<organism evidence="10 11">
    <name type="scientific">Dietzia cercidiphylli</name>
    <dbReference type="NCBI Taxonomy" id="498199"/>
    <lineage>
        <taxon>Bacteria</taxon>
        <taxon>Bacillati</taxon>
        <taxon>Actinomycetota</taxon>
        <taxon>Actinomycetes</taxon>
        <taxon>Mycobacteriales</taxon>
        <taxon>Dietziaceae</taxon>
        <taxon>Dietzia</taxon>
    </lineage>
</organism>
<evidence type="ECO:0000259" key="9">
    <source>
        <dbReference type="Pfam" id="PF00999"/>
    </source>
</evidence>
<comment type="subcellular location">
    <subcellularLocation>
        <location evidence="1">Cell membrane</location>
        <topology evidence="1">Multi-pass membrane protein</topology>
    </subcellularLocation>
</comment>
<dbReference type="Proteomes" id="UP001500383">
    <property type="component" value="Unassembled WGS sequence"/>
</dbReference>
<evidence type="ECO:0000256" key="8">
    <source>
        <dbReference type="SAM" id="Phobius"/>
    </source>
</evidence>
<evidence type="ECO:0000256" key="7">
    <source>
        <dbReference type="ARBA" id="ARBA00023136"/>
    </source>
</evidence>
<evidence type="ECO:0000256" key="2">
    <source>
        <dbReference type="ARBA" id="ARBA00022448"/>
    </source>
</evidence>
<sequence>MRVGDHRLVGFAEPAAAVATLLLAYGVGQLLGGWGFLAVFCAALGVRASERDDERHEHFHEFVEYTEHLLTLLVLLVIGASFVSDALPRLQWTHVAVAAGVLLVVRPLAAWASLLGDRTLRRDERMVVSVFGVRGVGSLFYLCYAMGYFPKEDGWSLWPAVSLVIIASLVLHGASASQVMRALDRRRARADR</sequence>
<feature type="transmembrane region" description="Helical" evidence="8">
    <location>
        <begin position="127"/>
        <end position="149"/>
    </location>
</feature>
<protein>
    <recommendedName>
        <fullName evidence="9">Cation/H+ exchanger transmembrane domain-containing protein</fullName>
    </recommendedName>
</protein>
<keyword evidence="3" id="KW-0050">Antiport</keyword>